<dbReference type="Pfam" id="PF23276">
    <property type="entry name" value="TPR_24"/>
    <property type="match status" value="1"/>
</dbReference>
<dbReference type="Gene3D" id="1.25.40.10">
    <property type="entry name" value="Tetratricopeptide repeat domain"/>
    <property type="match status" value="3"/>
</dbReference>
<accession>A0A2J6QAE6</accession>
<name>A0A2J6QAE6_9HELO</name>
<feature type="compositionally biased region" description="Basic and acidic residues" evidence="2">
    <location>
        <begin position="81"/>
        <end position="97"/>
    </location>
</feature>
<protein>
    <submittedName>
        <fullName evidence="4">Pentatricopeptide repeat protein-like protein</fullName>
    </submittedName>
</protein>
<keyword evidence="5" id="KW-1185">Reference proteome</keyword>
<gene>
    <name evidence="4" type="ORF">NA56DRAFT_596905</name>
</gene>
<keyword evidence="1" id="KW-0677">Repeat</keyword>
<reference evidence="4 5" key="1">
    <citation type="submission" date="2016-05" db="EMBL/GenBank/DDBJ databases">
        <title>A degradative enzymes factory behind the ericoid mycorrhizal symbiosis.</title>
        <authorList>
            <consortium name="DOE Joint Genome Institute"/>
            <person name="Martino E."/>
            <person name="Morin E."/>
            <person name="Grelet G."/>
            <person name="Kuo A."/>
            <person name="Kohler A."/>
            <person name="Daghino S."/>
            <person name="Barry K."/>
            <person name="Choi C."/>
            <person name="Cichocki N."/>
            <person name="Clum A."/>
            <person name="Copeland A."/>
            <person name="Hainaut M."/>
            <person name="Haridas S."/>
            <person name="Labutti K."/>
            <person name="Lindquist E."/>
            <person name="Lipzen A."/>
            <person name="Khouja H.-R."/>
            <person name="Murat C."/>
            <person name="Ohm R."/>
            <person name="Olson A."/>
            <person name="Spatafora J."/>
            <person name="Veneault-Fourrey C."/>
            <person name="Henrissat B."/>
            <person name="Grigoriev I."/>
            <person name="Martin F."/>
            <person name="Perotto S."/>
        </authorList>
    </citation>
    <scope>NUCLEOTIDE SEQUENCE [LARGE SCALE GENOMIC DNA]</scope>
    <source>
        <strain evidence="4 5">UAMH 7357</strain>
    </source>
</reference>
<dbReference type="GO" id="GO:0003729">
    <property type="term" value="F:mRNA binding"/>
    <property type="evidence" value="ECO:0007669"/>
    <property type="project" value="TreeGrafter"/>
</dbReference>
<dbReference type="InterPro" id="IPR011990">
    <property type="entry name" value="TPR-like_helical_dom_sf"/>
</dbReference>
<feature type="region of interest" description="Disordered" evidence="2">
    <location>
        <begin position="30"/>
        <end position="103"/>
    </location>
</feature>
<dbReference type="InterPro" id="IPR057027">
    <property type="entry name" value="TPR_mt"/>
</dbReference>
<evidence type="ECO:0000313" key="4">
    <source>
        <dbReference type="EMBL" id="PMD23239.1"/>
    </source>
</evidence>
<evidence type="ECO:0000313" key="5">
    <source>
        <dbReference type="Proteomes" id="UP000235672"/>
    </source>
</evidence>
<dbReference type="OrthoDB" id="747253at2759"/>
<dbReference type="EMBL" id="KZ613475">
    <property type="protein sequence ID" value="PMD23239.1"/>
    <property type="molecule type" value="Genomic_DNA"/>
</dbReference>
<evidence type="ECO:0000256" key="1">
    <source>
        <dbReference type="ARBA" id="ARBA00022737"/>
    </source>
</evidence>
<dbReference type="AlphaFoldDB" id="A0A2J6QAE6"/>
<dbReference type="Proteomes" id="UP000235672">
    <property type="component" value="Unassembled WGS sequence"/>
</dbReference>
<evidence type="ECO:0000259" key="3">
    <source>
        <dbReference type="Pfam" id="PF23276"/>
    </source>
</evidence>
<feature type="domain" description="Pentatricopeptide repeat-containing protein-mitochondrial" evidence="3">
    <location>
        <begin position="327"/>
        <end position="458"/>
    </location>
</feature>
<sequence>MPVTRIPIDGLWRCLCPAINSIPSARSITSRAIPRKSRLSRSDSKAYLRPRTQPLHSSARTSAQWGEGWASTAGLTASNTDKSRTIPPRKDEPKEIFISDNPRGNVEETPIQRLHQHLRLLCTEIGAYHKITKQVEHLIRERGEQPALIHYNALVRANADAEFGSAEVVRDLLVEMKQEGIVADSEFYHGVLQVLAIHPDYLLRDQIMQEMKERWFGLSPEGWHHLVVGLIRDRQYEVAMDKLEQMQSDEIVVQPWLYDIFTFQLCEAEELDEAFKLLQHRYDNQRSGILPSVWYYLLDKFSNAFHYEGTKFVWRRKVDTSDMMPSDGMCLSTLNLAARHCDPQLATSCIRILSNRQSVLSPYHYEALLTAYVGVQDLRTAFRILTIMTRAGLIPDVSTTRPIFLYLTSHPTLPLDAWGLLTSLHEAGHEIPIAAINVILESLNVLGEVDEAIRIYKQLHNICKGGPNTETFNILLQGVSKSRNKKDLAMFLAAEMAALGVKADRLTYDRLILSCLQAEDYEDAFRYLEEMIVVGQGKETEDGKKGWWMRIGTAQQLVRRCVAAKDERARALLDEMTEKGIANHKLRTWAEEQLGQVMREPANRAVP</sequence>
<organism evidence="4 5">
    <name type="scientific">Hyaloscypha hepaticicola</name>
    <dbReference type="NCBI Taxonomy" id="2082293"/>
    <lineage>
        <taxon>Eukaryota</taxon>
        <taxon>Fungi</taxon>
        <taxon>Dikarya</taxon>
        <taxon>Ascomycota</taxon>
        <taxon>Pezizomycotina</taxon>
        <taxon>Leotiomycetes</taxon>
        <taxon>Helotiales</taxon>
        <taxon>Hyaloscyphaceae</taxon>
        <taxon>Hyaloscypha</taxon>
    </lineage>
</organism>
<proteinExistence type="predicted"/>
<dbReference type="STRING" id="1745343.A0A2J6QAE6"/>
<dbReference type="InterPro" id="IPR002885">
    <property type="entry name" value="PPR_rpt"/>
</dbReference>
<dbReference type="Pfam" id="PF01535">
    <property type="entry name" value="PPR"/>
    <property type="match status" value="1"/>
</dbReference>
<feature type="compositionally biased region" description="Polar residues" evidence="2">
    <location>
        <begin position="54"/>
        <end position="64"/>
    </location>
</feature>
<evidence type="ECO:0000256" key="2">
    <source>
        <dbReference type="SAM" id="MobiDB-lite"/>
    </source>
</evidence>
<dbReference type="PANTHER" id="PTHR47938:SF35">
    <property type="entry name" value="PENTATRICOPEPTIDE REPEAT-CONTAINING PROTEIN 4, MITOCHONDRIAL-RELATED"/>
    <property type="match status" value="1"/>
</dbReference>
<dbReference type="PANTHER" id="PTHR47938">
    <property type="entry name" value="RESPIRATORY COMPLEX I CHAPERONE (CIA84), PUTATIVE (AFU_ORTHOLOGUE AFUA_2G06020)-RELATED"/>
    <property type="match status" value="1"/>
</dbReference>